<dbReference type="Gene3D" id="3.40.50.1100">
    <property type="match status" value="1"/>
</dbReference>
<dbReference type="PANTHER" id="PTHR10314">
    <property type="entry name" value="CYSTATHIONINE BETA-SYNTHASE"/>
    <property type="match status" value="1"/>
</dbReference>
<name>A0A2P2IR48_RHIMU</name>
<dbReference type="InterPro" id="IPR001926">
    <property type="entry name" value="TrpB-like_PALP"/>
</dbReference>
<sequence>MLQQYENPANIMIHYETTGPEIWRDSGGKVDALVTGIGTAGTVVGAGRFLKEKKSTIKVRHCYDSHPQGRAKI</sequence>
<dbReference type="Pfam" id="PF00291">
    <property type="entry name" value="PALP"/>
    <property type="match status" value="1"/>
</dbReference>
<reference evidence="2" key="1">
    <citation type="submission" date="2018-02" db="EMBL/GenBank/DDBJ databases">
        <title>Rhizophora mucronata_Transcriptome.</title>
        <authorList>
            <person name="Meera S.P."/>
            <person name="Sreeshan A."/>
            <person name="Augustine A."/>
        </authorList>
    </citation>
    <scope>NUCLEOTIDE SEQUENCE</scope>
    <source>
        <tissue evidence="2">Leaf</tissue>
    </source>
</reference>
<dbReference type="EMBL" id="GGEC01003184">
    <property type="protein sequence ID" value="MBW83667.1"/>
    <property type="molecule type" value="Transcribed_RNA"/>
</dbReference>
<evidence type="ECO:0000259" key="1">
    <source>
        <dbReference type="Pfam" id="PF00291"/>
    </source>
</evidence>
<feature type="domain" description="Tryptophan synthase beta chain-like PALP" evidence="1">
    <location>
        <begin position="2"/>
        <end position="59"/>
    </location>
</feature>
<dbReference type="InterPro" id="IPR050214">
    <property type="entry name" value="Cys_Synth/Cystath_Beta-Synth"/>
</dbReference>
<proteinExistence type="predicted"/>
<organism evidence="2">
    <name type="scientific">Rhizophora mucronata</name>
    <name type="common">Asiatic mangrove</name>
    <dbReference type="NCBI Taxonomy" id="61149"/>
    <lineage>
        <taxon>Eukaryota</taxon>
        <taxon>Viridiplantae</taxon>
        <taxon>Streptophyta</taxon>
        <taxon>Embryophyta</taxon>
        <taxon>Tracheophyta</taxon>
        <taxon>Spermatophyta</taxon>
        <taxon>Magnoliopsida</taxon>
        <taxon>eudicotyledons</taxon>
        <taxon>Gunneridae</taxon>
        <taxon>Pentapetalae</taxon>
        <taxon>rosids</taxon>
        <taxon>fabids</taxon>
        <taxon>Malpighiales</taxon>
        <taxon>Rhizophoraceae</taxon>
        <taxon>Rhizophora</taxon>
    </lineage>
</organism>
<dbReference type="SUPFAM" id="SSF53686">
    <property type="entry name" value="Tryptophan synthase beta subunit-like PLP-dependent enzymes"/>
    <property type="match status" value="1"/>
</dbReference>
<evidence type="ECO:0000313" key="2">
    <source>
        <dbReference type="EMBL" id="MBW83667.1"/>
    </source>
</evidence>
<dbReference type="InterPro" id="IPR036052">
    <property type="entry name" value="TrpB-like_PALP_sf"/>
</dbReference>
<protein>
    <recommendedName>
        <fullName evidence="1">Tryptophan synthase beta chain-like PALP domain-containing protein</fullName>
    </recommendedName>
</protein>
<accession>A0A2P2IR48</accession>
<dbReference type="AlphaFoldDB" id="A0A2P2IR48"/>